<sequence>MILRLNLLQNFRTQSHDDRSTSVYNTNLQTISATELHHSTGHYFQKALRKLQVIDQIRRLFL</sequence>
<dbReference type="AlphaFoldDB" id="A0A1Q5PZ64"/>
<gene>
    <name evidence="1" type="ORF">BSZ39_12295</name>
</gene>
<keyword evidence="2" id="KW-1185">Reference proteome</keyword>
<organism evidence="1 2">
    <name type="scientific">Bowdeniella nasicola</name>
    <dbReference type="NCBI Taxonomy" id="208480"/>
    <lineage>
        <taxon>Bacteria</taxon>
        <taxon>Bacillati</taxon>
        <taxon>Actinomycetota</taxon>
        <taxon>Actinomycetes</taxon>
        <taxon>Actinomycetales</taxon>
        <taxon>Actinomycetaceae</taxon>
        <taxon>Bowdeniella</taxon>
    </lineage>
</organism>
<accession>A0A1Q5PZ64</accession>
<dbReference type="EMBL" id="MQVR01000122">
    <property type="protein sequence ID" value="OKL52923.1"/>
    <property type="molecule type" value="Genomic_DNA"/>
</dbReference>
<evidence type="ECO:0000313" key="2">
    <source>
        <dbReference type="Proteomes" id="UP000185628"/>
    </source>
</evidence>
<reference evidence="2" key="1">
    <citation type="submission" date="2016-12" db="EMBL/GenBank/DDBJ databases">
        <authorList>
            <person name="Meng X."/>
        </authorList>
    </citation>
    <scope>NUCLEOTIDE SEQUENCE [LARGE SCALE GENOMIC DNA]</scope>
    <source>
        <strain evidence="2">DSM 19116</strain>
    </source>
</reference>
<dbReference type="Proteomes" id="UP000185628">
    <property type="component" value="Unassembled WGS sequence"/>
</dbReference>
<proteinExistence type="predicted"/>
<evidence type="ECO:0000313" key="1">
    <source>
        <dbReference type="EMBL" id="OKL52923.1"/>
    </source>
</evidence>
<protein>
    <submittedName>
        <fullName evidence="1">Uncharacterized protein</fullName>
    </submittedName>
</protein>
<name>A0A1Q5PZ64_9ACTO</name>
<comment type="caution">
    <text evidence="1">The sequence shown here is derived from an EMBL/GenBank/DDBJ whole genome shotgun (WGS) entry which is preliminary data.</text>
</comment>